<evidence type="ECO:0000313" key="8">
    <source>
        <dbReference type="Proteomes" id="UP000278983"/>
    </source>
</evidence>
<dbReference type="GO" id="GO:0006145">
    <property type="term" value="P:purine nucleobase catabolic process"/>
    <property type="evidence" value="ECO:0007669"/>
    <property type="project" value="TreeGrafter"/>
</dbReference>
<dbReference type="InterPro" id="IPR011059">
    <property type="entry name" value="Metal-dep_hydrolase_composite"/>
</dbReference>
<evidence type="ECO:0000259" key="6">
    <source>
        <dbReference type="Pfam" id="PF01979"/>
    </source>
</evidence>
<dbReference type="InterPro" id="IPR032466">
    <property type="entry name" value="Metal_Hydrolase"/>
</dbReference>
<reference evidence="7 8" key="1">
    <citation type="submission" date="2018-12" db="EMBL/GenBank/DDBJ databases">
        <title>Genome sequencing of Prevotella sp. KCOM 3155 (= JS262).</title>
        <authorList>
            <person name="Kook J.-K."/>
            <person name="Park S.-N."/>
            <person name="Lim Y.K."/>
        </authorList>
    </citation>
    <scope>NUCLEOTIDE SEQUENCE [LARGE SCALE GENOMIC DNA]</scope>
    <source>
        <strain evidence="7 8">KCOM 3155</strain>
    </source>
</reference>
<dbReference type="EMBL" id="RYYU01000001">
    <property type="protein sequence ID" value="RUL59133.1"/>
    <property type="molecule type" value="Genomic_DNA"/>
</dbReference>
<dbReference type="CDD" id="cd01318">
    <property type="entry name" value="DHOase_IIb"/>
    <property type="match status" value="1"/>
</dbReference>
<organism evidence="7 8">
    <name type="scientific">Prevotella koreensis</name>
    <dbReference type="NCBI Taxonomy" id="2490854"/>
    <lineage>
        <taxon>Bacteria</taxon>
        <taxon>Pseudomonadati</taxon>
        <taxon>Bacteroidota</taxon>
        <taxon>Bacteroidia</taxon>
        <taxon>Bacteroidales</taxon>
        <taxon>Prevotellaceae</taxon>
        <taxon>Prevotella</taxon>
    </lineage>
</organism>
<dbReference type="Pfam" id="PF01979">
    <property type="entry name" value="Amidohydro_1"/>
    <property type="match status" value="1"/>
</dbReference>
<feature type="domain" description="Amidohydrolase-related" evidence="6">
    <location>
        <begin position="55"/>
        <end position="421"/>
    </location>
</feature>
<evidence type="ECO:0000256" key="2">
    <source>
        <dbReference type="ARBA" id="ARBA00002368"/>
    </source>
</evidence>
<dbReference type="GO" id="GO:0004038">
    <property type="term" value="F:allantoinase activity"/>
    <property type="evidence" value="ECO:0007669"/>
    <property type="project" value="TreeGrafter"/>
</dbReference>
<evidence type="ECO:0000256" key="1">
    <source>
        <dbReference type="ARBA" id="ARBA00001947"/>
    </source>
</evidence>
<dbReference type="AlphaFoldDB" id="A0A432LJY8"/>
<dbReference type="GO" id="GO:0004151">
    <property type="term" value="F:dihydroorotase activity"/>
    <property type="evidence" value="ECO:0007669"/>
    <property type="project" value="UniProtKB-EC"/>
</dbReference>
<dbReference type="Gene3D" id="2.30.40.10">
    <property type="entry name" value="Urease, subunit C, domain 1"/>
    <property type="match status" value="1"/>
</dbReference>
<keyword evidence="8" id="KW-1185">Reference proteome</keyword>
<dbReference type="InterPro" id="IPR050138">
    <property type="entry name" value="DHOase/Allantoinase_Hydrolase"/>
</dbReference>
<dbReference type="GO" id="GO:0046872">
    <property type="term" value="F:metal ion binding"/>
    <property type="evidence" value="ECO:0007669"/>
    <property type="project" value="UniProtKB-KW"/>
</dbReference>
<dbReference type="InterPro" id="IPR006680">
    <property type="entry name" value="Amidohydro-rel"/>
</dbReference>
<proteinExistence type="inferred from homology"/>
<dbReference type="InterPro" id="IPR002195">
    <property type="entry name" value="Dihydroorotase_CS"/>
</dbReference>
<dbReference type="PROSITE" id="PS00483">
    <property type="entry name" value="DIHYDROOROTASE_2"/>
    <property type="match status" value="1"/>
</dbReference>
<accession>A0A432LJY8</accession>
<dbReference type="PANTHER" id="PTHR43668:SF4">
    <property type="entry name" value="ALLANTOINASE"/>
    <property type="match status" value="1"/>
</dbReference>
<evidence type="ECO:0000313" key="7">
    <source>
        <dbReference type="EMBL" id="RUL59133.1"/>
    </source>
</evidence>
<comment type="similarity">
    <text evidence="3">Belongs to the metallo-dependent hydrolases superfamily. DHOase family. Class I DHOase subfamily.</text>
</comment>
<sequence length="442" mass="49058">MTNRTLIKNIEVVNEGLSRCGSILIANGHIEDIFYGEMPTVDDVKVIDCEGAKALPGIIDDHVHFREPGLTHKADMESESRAAAYGGVTSFFDMPNTCPQTTTLDALQQKREIAKAASHVNYAFFFGATNDNSDLFARLDKHRVPGIKLFMGASTGNMLVDDKAALDKIFSTARFPIMVHCEDSEMIARNMSAAKERYGDDPDITCHPEIRSAEACYASTSLAVELARHHGSRLHVAHLTTARELSLFSPKYPQITAEAVIAHLMFTDEDYQRLGTAIKCNPAVKSRADRDALRQALTDGRITVVGTDHAPHLPADKEGGCARAASGMPMIQFSLVSMLQLVDEGVLTIERVAELMCHAPARLFEVRDRGFLRKGMKADIAIVRRGETWRVTKEVIQSKCGWSPLEGREFSWHVEHTFCNGHHIYNKGVFDLDSRGEELLFR</sequence>
<dbReference type="RefSeq" id="WP_126678303.1">
    <property type="nucleotide sequence ID" value="NZ_RYYU01000001.1"/>
</dbReference>
<evidence type="ECO:0000256" key="4">
    <source>
        <dbReference type="ARBA" id="ARBA00022723"/>
    </source>
</evidence>
<dbReference type="NCBIfam" id="NF006688">
    <property type="entry name" value="PRK09236.1"/>
    <property type="match status" value="1"/>
</dbReference>
<dbReference type="SUPFAM" id="SSF51556">
    <property type="entry name" value="Metallo-dependent hydrolases"/>
    <property type="match status" value="1"/>
</dbReference>
<dbReference type="SUPFAM" id="SSF51338">
    <property type="entry name" value="Composite domain of metallo-dependent hydrolases"/>
    <property type="match status" value="1"/>
</dbReference>
<dbReference type="Gene3D" id="3.20.20.140">
    <property type="entry name" value="Metal-dependent hydrolases"/>
    <property type="match status" value="1"/>
</dbReference>
<comment type="function">
    <text evidence="2">Catalyzes the reversible cyclization of carbamoyl aspartate to dihydroorotate.</text>
</comment>
<dbReference type="EC" id="3.5.2.3" evidence="7"/>
<keyword evidence="4" id="KW-0479">Metal-binding</keyword>
<protein>
    <submittedName>
        <fullName evidence="7">Dihydroorotase</fullName>
        <ecNumber evidence="7">3.5.2.3</ecNumber>
    </submittedName>
</protein>
<evidence type="ECO:0000256" key="5">
    <source>
        <dbReference type="ARBA" id="ARBA00022801"/>
    </source>
</evidence>
<name>A0A432LJY8_9BACT</name>
<dbReference type="GO" id="GO:0005737">
    <property type="term" value="C:cytoplasm"/>
    <property type="evidence" value="ECO:0007669"/>
    <property type="project" value="TreeGrafter"/>
</dbReference>
<gene>
    <name evidence="7" type="ORF">EHV08_04715</name>
</gene>
<dbReference type="PANTHER" id="PTHR43668">
    <property type="entry name" value="ALLANTOINASE"/>
    <property type="match status" value="1"/>
</dbReference>
<evidence type="ECO:0000256" key="3">
    <source>
        <dbReference type="ARBA" id="ARBA00010286"/>
    </source>
</evidence>
<dbReference type="OrthoDB" id="9765462at2"/>
<comment type="cofactor">
    <cofactor evidence="1">
        <name>Zn(2+)</name>
        <dbReference type="ChEBI" id="CHEBI:29105"/>
    </cofactor>
</comment>
<dbReference type="Proteomes" id="UP000278983">
    <property type="component" value="Unassembled WGS sequence"/>
</dbReference>
<keyword evidence="5 7" id="KW-0378">Hydrolase</keyword>
<comment type="caution">
    <text evidence="7">The sequence shown here is derived from an EMBL/GenBank/DDBJ whole genome shotgun (WGS) entry which is preliminary data.</text>
</comment>